<protein>
    <submittedName>
        <fullName evidence="1">Xylan 1,4-beta-xylosidase</fullName>
    </submittedName>
</protein>
<gene>
    <name evidence="1" type="ORF">SAMN05216191_12720</name>
</gene>
<sequence>MNLSPVSHSYHERYSHFPAKSRKEFNFELAPVSGTYDLVEHLVNQQFGSAF</sequence>
<proteinExistence type="predicted"/>
<dbReference type="AlphaFoldDB" id="A0A1G9YMR6"/>
<organism evidence="1 2">
    <name type="scientific">Paenibacillus jilunlii</name>
    <dbReference type="NCBI Taxonomy" id="682956"/>
    <lineage>
        <taxon>Bacteria</taxon>
        <taxon>Bacillati</taxon>
        <taxon>Bacillota</taxon>
        <taxon>Bacilli</taxon>
        <taxon>Bacillales</taxon>
        <taxon>Paenibacillaceae</taxon>
        <taxon>Paenibacillus</taxon>
    </lineage>
</organism>
<name>A0A1G9YMR6_9BACL</name>
<accession>A0A1G9YMR6</accession>
<dbReference type="Proteomes" id="UP000182783">
    <property type="component" value="Unassembled WGS sequence"/>
</dbReference>
<evidence type="ECO:0000313" key="1">
    <source>
        <dbReference type="EMBL" id="SDN09835.1"/>
    </source>
</evidence>
<dbReference type="EMBL" id="FNGM01000027">
    <property type="protein sequence ID" value="SDN09835.1"/>
    <property type="molecule type" value="Genomic_DNA"/>
</dbReference>
<reference evidence="1 2" key="1">
    <citation type="submission" date="2016-10" db="EMBL/GenBank/DDBJ databases">
        <authorList>
            <person name="de Groot N.N."/>
        </authorList>
    </citation>
    <scope>NUCLEOTIDE SEQUENCE [LARGE SCALE GENOMIC DNA]</scope>
    <source>
        <strain evidence="1 2">CGMCC 1.10239</strain>
    </source>
</reference>
<dbReference type="RefSeq" id="WP_244281043.1">
    <property type="nucleotide sequence ID" value="NZ_CP048429.1"/>
</dbReference>
<evidence type="ECO:0000313" key="2">
    <source>
        <dbReference type="Proteomes" id="UP000182783"/>
    </source>
</evidence>